<feature type="compositionally biased region" description="Low complexity" evidence="1">
    <location>
        <begin position="96"/>
        <end position="109"/>
    </location>
</feature>
<feature type="domain" description="DUF2089" evidence="3">
    <location>
        <begin position="16"/>
        <end position="47"/>
    </location>
</feature>
<evidence type="ECO:0000313" key="5">
    <source>
        <dbReference type="Proteomes" id="UP001235712"/>
    </source>
</evidence>
<dbReference type="InterPro" id="IPR053957">
    <property type="entry name" value="DUF2089_Zn_ribbon"/>
</dbReference>
<sequence>MSSTSGERGYRAPQQCPVCGDELHLTQLGCDSCGTGISGHFHHCDFCALEESELDVLRVFLASRGNMKELERHLGVSYPTARARFDDLLSKLGLRPSATSAPAPATTADATERSAPDEATRLATLRALATGELDVDAARNLLGD</sequence>
<feature type="region of interest" description="Disordered" evidence="1">
    <location>
        <begin position="95"/>
        <end position="117"/>
    </location>
</feature>
<dbReference type="Pfam" id="PF09862">
    <property type="entry name" value="DUF2089"/>
    <property type="match status" value="1"/>
</dbReference>
<dbReference type="RefSeq" id="WP_307240107.1">
    <property type="nucleotide sequence ID" value="NZ_JAUSQZ010000001.1"/>
</dbReference>
<accession>A0ABT9NZM1</accession>
<organism evidence="4 5">
    <name type="scientific">Kineosporia succinea</name>
    <dbReference type="NCBI Taxonomy" id="84632"/>
    <lineage>
        <taxon>Bacteria</taxon>
        <taxon>Bacillati</taxon>
        <taxon>Actinomycetota</taxon>
        <taxon>Actinomycetes</taxon>
        <taxon>Kineosporiales</taxon>
        <taxon>Kineosporiaceae</taxon>
        <taxon>Kineosporia</taxon>
    </lineage>
</organism>
<dbReference type="InterPro" id="IPR018658">
    <property type="entry name" value="DUF2089"/>
</dbReference>
<evidence type="ECO:0000313" key="4">
    <source>
        <dbReference type="EMBL" id="MDP9825879.1"/>
    </source>
</evidence>
<dbReference type="Pfam" id="PF22747">
    <property type="entry name" value="Zn_ribbon_DUF2089"/>
    <property type="match status" value="1"/>
</dbReference>
<proteinExistence type="predicted"/>
<name>A0ABT9NZM1_9ACTN</name>
<reference evidence="4 5" key="1">
    <citation type="submission" date="2023-07" db="EMBL/GenBank/DDBJ databases">
        <title>Sequencing the genomes of 1000 actinobacteria strains.</title>
        <authorList>
            <person name="Klenk H.-P."/>
        </authorList>
    </citation>
    <scope>NUCLEOTIDE SEQUENCE [LARGE SCALE GENOMIC DNA]</scope>
    <source>
        <strain evidence="4 5">DSM 44388</strain>
    </source>
</reference>
<feature type="domain" description="DUF2089" evidence="2">
    <location>
        <begin position="49"/>
        <end position="94"/>
    </location>
</feature>
<comment type="caution">
    <text evidence="4">The sequence shown here is derived from an EMBL/GenBank/DDBJ whole genome shotgun (WGS) entry which is preliminary data.</text>
</comment>
<evidence type="ECO:0000256" key="1">
    <source>
        <dbReference type="SAM" id="MobiDB-lite"/>
    </source>
</evidence>
<evidence type="ECO:0000259" key="3">
    <source>
        <dbReference type="Pfam" id="PF22747"/>
    </source>
</evidence>
<dbReference type="EMBL" id="JAUSQZ010000001">
    <property type="protein sequence ID" value="MDP9825879.1"/>
    <property type="molecule type" value="Genomic_DNA"/>
</dbReference>
<evidence type="ECO:0008006" key="6">
    <source>
        <dbReference type="Google" id="ProtNLM"/>
    </source>
</evidence>
<gene>
    <name evidence="4" type="ORF">J2S57_001628</name>
</gene>
<dbReference type="Proteomes" id="UP001235712">
    <property type="component" value="Unassembled WGS sequence"/>
</dbReference>
<keyword evidence="5" id="KW-1185">Reference proteome</keyword>
<protein>
    <recommendedName>
        <fullName evidence="6">DUF2089 domain-containing protein</fullName>
    </recommendedName>
</protein>
<evidence type="ECO:0000259" key="2">
    <source>
        <dbReference type="Pfam" id="PF09862"/>
    </source>
</evidence>